<evidence type="ECO:0000256" key="4">
    <source>
        <dbReference type="ARBA" id="ARBA00022475"/>
    </source>
</evidence>
<comment type="subcellular location">
    <subcellularLocation>
        <location evidence="1">Cell membrane</location>
        <topology evidence="1">Multi-pass membrane protein</topology>
    </subcellularLocation>
</comment>
<dbReference type="Pfam" id="PF06826">
    <property type="entry name" value="Asp-Al_Ex"/>
    <property type="match status" value="2"/>
</dbReference>
<keyword evidence="3" id="KW-0813">Transport</keyword>
<protein>
    <submittedName>
        <fullName evidence="10">Putative transport protein</fullName>
    </submittedName>
</protein>
<dbReference type="GO" id="GO:0008324">
    <property type="term" value="F:monoatomic cation transmembrane transporter activity"/>
    <property type="evidence" value="ECO:0007669"/>
    <property type="project" value="InterPro"/>
</dbReference>
<dbReference type="InterPro" id="IPR006512">
    <property type="entry name" value="YidE_YbjL"/>
</dbReference>
<feature type="transmembrane region" description="Helical" evidence="8">
    <location>
        <begin position="95"/>
        <end position="113"/>
    </location>
</feature>
<feature type="transmembrane region" description="Helical" evidence="8">
    <location>
        <begin position="386"/>
        <end position="407"/>
    </location>
</feature>
<comment type="caution">
    <text evidence="10">The sequence shown here is derived from an EMBL/GenBank/DDBJ whole genome shotgun (WGS) entry which is preliminary data.</text>
</comment>
<dbReference type="InterPro" id="IPR050144">
    <property type="entry name" value="AAE_transporter"/>
</dbReference>
<keyword evidence="6 8" id="KW-1133">Transmembrane helix</keyword>
<feature type="transmembrane region" description="Helical" evidence="8">
    <location>
        <begin position="507"/>
        <end position="526"/>
    </location>
</feature>
<dbReference type="PROSITE" id="PS51202">
    <property type="entry name" value="RCK_C"/>
    <property type="match status" value="1"/>
</dbReference>
<evidence type="ECO:0000256" key="2">
    <source>
        <dbReference type="ARBA" id="ARBA00009854"/>
    </source>
</evidence>
<evidence type="ECO:0000256" key="6">
    <source>
        <dbReference type="ARBA" id="ARBA00022989"/>
    </source>
</evidence>
<dbReference type="PANTHER" id="PTHR30445:SF9">
    <property type="match status" value="1"/>
</dbReference>
<dbReference type="RefSeq" id="WP_224054935.1">
    <property type="nucleotide sequence ID" value="NZ_OU594967.1"/>
</dbReference>
<evidence type="ECO:0000256" key="8">
    <source>
        <dbReference type="SAM" id="Phobius"/>
    </source>
</evidence>
<dbReference type="NCBIfam" id="TIGR01625">
    <property type="entry name" value="YidE_YbjL_dupl"/>
    <property type="match status" value="1"/>
</dbReference>
<dbReference type="GO" id="GO:0005886">
    <property type="term" value="C:plasma membrane"/>
    <property type="evidence" value="ECO:0007669"/>
    <property type="project" value="UniProtKB-SubCell"/>
</dbReference>
<feature type="transmembrane region" description="Helical" evidence="8">
    <location>
        <begin position="157"/>
        <end position="180"/>
    </location>
</feature>
<evidence type="ECO:0000256" key="5">
    <source>
        <dbReference type="ARBA" id="ARBA00022692"/>
    </source>
</evidence>
<feature type="transmembrane region" description="Helical" evidence="8">
    <location>
        <begin position="37"/>
        <end position="56"/>
    </location>
</feature>
<evidence type="ECO:0000313" key="10">
    <source>
        <dbReference type="EMBL" id="TCK57831.1"/>
    </source>
</evidence>
<dbReference type="SUPFAM" id="SSF116726">
    <property type="entry name" value="TrkA C-terminal domain-like"/>
    <property type="match status" value="1"/>
</dbReference>
<dbReference type="InterPro" id="IPR036721">
    <property type="entry name" value="RCK_C_sf"/>
</dbReference>
<dbReference type="InterPro" id="IPR006037">
    <property type="entry name" value="RCK_C"/>
</dbReference>
<dbReference type="InterPro" id="IPR022457">
    <property type="entry name" value="Asp_Ala_antiprt"/>
</dbReference>
<comment type="similarity">
    <text evidence="2">Belongs to the AAE transporter (TC 2.A.81) family.</text>
</comment>
<feature type="transmembrane region" description="Helical" evidence="8">
    <location>
        <begin position="538"/>
        <end position="559"/>
    </location>
</feature>
<keyword evidence="4" id="KW-1003">Cell membrane</keyword>
<evidence type="ECO:0000256" key="1">
    <source>
        <dbReference type="ARBA" id="ARBA00004651"/>
    </source>
</evidence>
<sequence length="560" mass="59791">MFVIHAIINTFHRYPDIAIYLTLAVGFWAGRLKFGSFSFGTVTTTLIAGLIIGQIGVPIPHVLQSTFFAMFLFAVGFSVGPQFIRAIRSDGLPQVFFAIIVCLSGLATAWVLGHMLGYNNALTAGLLSGGYTNSTVLGVANNLIANSGIGKEKIAELLALLPVAYAVTYPFGTAGSAWILGTLAPKLFRFNLPEVCRDYERKHGSTGDAGTTAYRNLIARAYKVTHSSAAGKTVREIAQLCEGQIFIRRVRHNGQIYEAQGDTQVCNNDTIIASGSMNNLLKFEALLGEEVHDSQLLEFRTEELEVVVQNSQFIGQPMSMLHTQLMSEPGRGLFIKGVSRNDAELTESDPILVKGDVIRLLGAYQDVKKVAEQIGKIAAKGNKTDVSFMGFGIVIGSLLGAITIHIAGIPLSFGTSVGAIIAGIACGYVHHKKRSFGQIPSAAIWVFNNIGLNGFIAIVGLNAAPRFISGLEHYGVMLFIAGILVTCIPLFVGLILGHFVFKFHPGILVGACAGARSTTAALGAVVDACDSNVPVLGYTIGYAVSRVVMALLTVVVINFF</sequence>
<dbReference type="EMBL" id="SMGD01000012">
    <property type="protein sequence ID" value="TCK57831.1"/>
    <property type="molecule type" value="Genomic_DNA"/>
</dbReference>
<feature type="transmembrane region" description="Helical" evidence="8">
    <location>
        <begin position="62"/>
        <end position="83"/>
    </location>
</feature>
<keyword evidence="5 8" id="KW-0812">Transmembrane</keyword>
<evidence type="ECO:0000259" key="9">
    <source>
        <dbReference type="PROSITE" id="PS51202"/>
    </source>
</evidence>
<evidence type="ECO:0000256" key="7">
    <source>
        <dbReference type="ARBA" id="ARBA00023136"/>
    </source>
</evidence>
<feature type="transmembrane region" description="Helical" evidence="8">
    <location>
        <begin position="476"/>
        <end position="500"/>
    </location>
</feature>
<feature type="transmembrane region" description="Helical" evidence="8">
    <location>
        <begin position="442"/>
        <end position="464"/>
    </location>
</feature>
<feature type="transmembrane region" description="Helical" evidence="8">
    <location>
        <begin position="12"/>
        <end position="30"/>
    </location>
</feature>
<name>A0A4V2PRG2_9GAMM</name>
<evidence type="ECO:0000313" key="11">
    <source>
        <dbReference type="Proteomes" id="UP000295565"/>
    </source>
</evidence>
<feature type="domain" description="RCK C-terminal" evidence="9">
    <location>
        <begin position="207"/>
        <end position="289"/>
    </location>
</feature>
<dbReference type="NCBIfam" id="TIGR03802">
    <property type="entry name" value="Asp_Ala_antiprt"/>
    <property type="match status" value="1"/>
</dbReference>
<organism evidence="10 11">
    <name type="scientific">Celerinatantimonas diazotrophica</name>
    <dbReference type="NCBI Taxonomy" id="412034"/>
    <lineage>
        <taxon>Bacteria</taxon>
        <taxon>Pseudomonadati</taxon>
        <taxon>Pseudomonadota</taxon>
        <taxon>Gammaproteobacteria</taxon>
        <taxon>Celerinatantimonadaceae</taxon>
        <taxon>Celerinatantimonas</taxon>
    </lineage>
</organism>
<dbReference type="Proteomes" id="UP000295565">
    <property type="component" value="Unassembled WGS sequence"/>
</dbReference>
<reference evidence="10 11" key="1">
    <citation type="submission" date="2019-03" db="EMBL/GenBank/DDBJ databases">
        <title>Genomic Encyclopedia of Type Strains, Phase IV (KMG-IV): sequencing the most valuable type-strain genomes for metagenomic binning, comparative biology and taxonomic classification.</title>
        <authorList>
            <person name="Goeker M."/>
        </authorList>
    </citation>
    <scope>NUCLEOTIDE SEQUENCE [LARGE SCALE GENOMIC DNA]</scope>
    <source>
        <strain evidence="10 11">DSM 18577</strain>
    </source>
</reference>
<feature type="transmembrane region" description="Helical" evidence="8">
    <location>
        <begin position="413"/>
        <end position="430"/>
    </location>
</feature>
<keyword evidence="11" id="KW-1185">Reference proteome</keyword>
<gene>
    <name evidence="10" type="ORF">EV690_1528</name>
</gene>
<dbReference type="PANTHER" id="PTHR30445">
    <property type="entry name" value="K(+)_H(+) ANTIPORTER SUBUNIT KHTT"/>
    <property type="match status" value="1"/>
</dbReference>
<accession>A0A4V2PRG2</accession>
<keyword evidence="7 8" id="KW-0472">Membrane</keyword>
<evidence type="ECO:0000256" key="3">
    <source>
        <dbReference type="ARBA" id="ARBA00022448"/>
    </source>
</evidence>
<dbReference type="GO" id="GO:0006813">
    <property type="term" value="P:potassium ion transport"/>
    <property type="evidence" value="ECO:0007669"/>
    <property type="project" value="InterPro"/>
</dbReference>
<dbReference type="AlphaFoldDB" id="A0A4V2PRG2"/>
<proteinExistence type="inferred from homology"/>